<name>A0A2M6K9B0_9BACT</name>
<dbReference type="FunFam" id="3.30.230.10:FF:000002">
    <property type="entry name" value="30S ribosomal protein S5"/>
    <property type="match status" value="1"/>
</dbReference>
<dbReference type="Gene3D" id="3.30.160.20">
    <property type="match status" value="1"/>
</dbReference>
<evidence type="ECO:0000256" key="10">
    <source>
        <dbReference type="SAM" id="MobiDB-lite"/>
    </source>
</evidence>
<dbReference type="GO" id="GO:0019843">
    <property type="term" value="F:rRNA binding"/>
    <property type="evidence" value="ECO:0007669"/>
    <property type="project" value="UniProtKB-KW"/>
</dbReference>
<dbReference type="Proteomes" id="UP000230869">
    <property type="component" value="Unassembled WGS sequence"/>
</dbReference>
<evidence type="ECO:0000256" key="2">
    <source>
        <dbReference type="ARBA" id="ARBA00022730"/>
    </source>
</evidence>
<dbReference type="Gene3D" id="3.30.230.10">
    <property type="match status" value="1"/>
</dbReference>
<evidence type="ECO:0000256" key="1">
    <source>
        <dbReference type="ARBA" id="ARBA00008945"/>
    </source>
</evidence>
<evidence type="ECO:0000256" key="8">
    <source>
        <dbReference type="PROSITE-ProRule" id="PRU00268"/>
    </source>
</evidence>
<keyword evidence="2" id="KW-0699">rRNA-binding</keyword>
<dbReference type="GO" id="GO:0003735">
    <property type="term" value="F:structural constituent of ribosome"/>
    <property type="evidence" value="ECO:0007669"/>
    <property type="project" value="UniProtKB-UniRule"/>
</dbReference>
<keyword evidence="5 8" id="KW-0687">Ribonucleoprotein</keyword>
<sequence length="181" mass="19884">MGRKPSKKDDDFDQRILDLARVTRVMAGGKRMRFRVCVAIGDKKGKVGIGMGKGADVSIAVNKAVNQAKKNIVDVPIVRDTIPHEFYFKTGAAKILFKPAQKGRGVIAGGVVRIIFELAGVQNVSAKILGTNNKVNNAKCTIEALRRMKRVEVKKKEDNKNKDDKKAKNNKGGKVDLKNNQ</sequence>
<dbReference type="SUPFAM" id="SSF54768">
    <property type="entry name" value="dsRNA-binding domain-like"/>
    <property type="match status" value="1"/>
</dbReference>
<feature type="region of interest" description="Disordered" evidence="10">
    <location>
        <begin position="151"/>
        <end position="181"/>
    </location>
</feature>
<protein>
    <recommendedName>
        <fullName evidence="6">Small ribosomal subunit protein uS5</fullName>
    </recommendedName>
    <alternativeName>
        <fullName evidence="7">30S ribosomal protein S5</fullName>
    </alternativeName>
</protein>
<dbReference type="Pfam" id="PF00333">
    <property type="entry name" value="Ribosomal_S5"/>
    <property type="match status" value="1"/>
</dbReference>
<evidence type="ECO:0000256" key="7">
    <source>
        <dbReference type="ARBA" id="ARBA00035519"/>
    </source>
</evidence>
<accession>A0A2M6K9B0</accession>
<dbReference type="AlphaFoldDB" id="A0A2M6K9B0"/>
<dbReference type="SUPFAM" id="SSF54211">
    <property type="entry name" value="Ribosomal protein S5 domain 2-like"/>
    <property type="match status" value="1"/>
</dbReference>
<dbReference type="GO" id="GO:0006412">
    <property type="term" value="P:translation"/>
    <property type="evidence" value="ECO:0007669"/>
    <property type="project" value="InterPro"/>
</dbReference>
<evidence type="ECO:0000256" key="5">
    <source>
        <dbReference type="ARBA" id="ARBA00023274"/>
    </source>
</evidence>
<dbReference type="EMBL" id="PCWW01000034">
    <property type="protein sequence ID" value="PIR13494.1"/>
    <property type="molecule type" value="Genomic_DNA"/>
</dbReference>
<dbReference type="InterPro" id="IPR014721">
    <property type="entry name" value="Ribsml_uS5_D2-typ_fold_subgr"/>
</dbReference>
<proteinExistence type="inferred from homology"/>
<comment type="similarity">
    <text evidence="1 9">Belongs to the universal ribosomal protein uS5 family.</text>
</comment>
<dbReference type="InterPro" id="IPR005324">
    <property type="entry name" value="Ribosomal_uS5_C"/>
</dbReference>
<dbReference type="NCBIfam" id="TIGR01021">
    <property type="entry name" value="rpsE_bact"/>
    <property type="match status" value="1"/>
</dbReference>
<evidence type="ECO:0000256" key="9">
    <source>
        <dbReference type="RuleBase" id="RU003823"/>
    </source>
</evidence>
<comment type="caution">
    <text evidence="12">The sequence shown here is derived from an EMBL/GenBank/DDBJ whole genome shotgun (WGS) entry which is preliminary data.</text>
</comment>
<evidence type="ECO:0000313" key="12">
    <source>
        <dbReference type="EMBL" id="PIR13494.1"/>
    </source>
</evidence>
<gene>
    <name evidence="12" type="ORF">COV49_02085</name>
</gene>
<keyword evidence="4 8" id="KW-0689">Ribosomal protein</keyword>
<dbReference type="PANTHER" id="PTHR48277">
    <property type="entry name" value="MITOCHONDRIAL RIBOSOMAL PROTEIN S5"/>
    <property type="match status" value="1"/>
</dbReference>
<dbReference type="InterPro" id="IPR000851">
    <property type="entry name" value="Ribosomal_uS5"/>
</dbReference>
<keyword evidence="3" id="KW-0694">RNA-binding</keyword>
<dbReference type="InterPro" id="IPR020568">
    <property type="entry name" value="Ribosomal_Su5_D2-typ_SF"/>
</dbReference>
<evidence type="ECO:0000259" key="11">
    <source>
        <dbReference type="PROSITE" id="PS50881"/>
    </source>
</evidence>
<reference evidence="12 13" key="1">
    <citation type="submission" date="2017-09" db="EMBL/GenBank/DDBJ databases">
        <title>Depth-based differentiation of microbial function through sediment-hosted aquifers and enrichment of novel symbionts in the deep terrestrial subsurface.</title>
        <authorList>
            <person name="Probst A.J."/>
            <person name="Ladd B."/>
            <person name="Jarett J.K."/>
            <person name="Geller-Mcgrath D.E."/>
            <person name="Sieber C.M."/>
            <person name="Emerson J.B."/>
            <person name="Anantharaman K."/>
            <person name="Thomas B.C."/>
            <person name="Malmstrom R."/>
            <person name="Stieglmeier M."/>
            <person name="Klingl A."/>
            <person name="Woyke T."/>
            <person name="Ryan C.M."/>
            <person name="Banfield J.F."/>
        </authorList>
    </citation>
    <scope>NUCLEOTIDE SEQUENCE [LARGE SCALE GENOMIC DNA]</scope>
    <source>
        <strain evidence="12">CG11_big_fil_rev_8_21_14_0_20_39_10</strain>
    </source>
</reference>
<feature type="domain" description="S5 DRBM" evidence="11">
    <location>
        <begin position="12"/>
        <end position="75"/>
    </location>
</feature>
<dbReference type="PROSITE" id="PS50881">
    <property type="entry name" value="S5_DSRBD"/>
    <property type="match status" value="1"/>
</dbReference>
<dbReference type="InterPro" id="IPR018192">
    <property type="entry name" value="Ribosomal_uS5_N_CS"/>
</dbReference>
<dbReference type="Pfam" id="PF03719">
    <property type="entry name" value="Ribosomal_S5_C"/>
    <property type="match status" value="1"/>
</dbReference>
<dbReference type="InterPro" id="IPR005712">
    <property type="entry name" value="Ribosomal_uS5_bac-type"/>
</dbReference>
<dbReference type="PROSITE" id="PS00585">
    <property type="entry name" value="RIBOSOMAL_S5"/>
    <property type="match status" value="1"/>
</dbReference>
<dbReference type="InterPro" id="IPR013810">
    <property type="entry name" value="Ribosomal_uS5_N"/>
</dbReference>
<evidence type="ECO:0000256" key="6">
    <source>
        <dbReference type="ARBA" id="ARBA00035255"/>
    </source>
</evidence>
<dbReference type="GO" id="GO:0005737">
    <property type="term" value="C:cytoplasm"/>
    <property type="evidence" value="ECO:0007669"/>
    <property type="project" value="UniProtKB-ARBA"/>
</dbReference>
<evidence type="ECO:0000313" key="13">
    <source>
        <dbReference type="Proteomes" id="UP000230869"/>
    </source>
</evidence>
<evidence type="ECO:0000256" key="4">
    <source>
        <dbReference type="ARBA" id="ARBA00022980"/>
    </source>
</evidence>
<evidence type="ECO:0000256" key="3">
    <source>
        <dbReference type="ARBA" id="ARBA00022884"/>
    </source>
</evidence>
<dbReference type="GO" id="GO:0015935">
    <property type="term" value="C:small ribosomal subunit"/>
    <property type="evidence" value="ECO:0007669"/>
    <property type="project" value="InterPro"/>
</dbReference>
<dbReference type="PANTHER" id="PTHR48277:SF1">
    <property type="entry name" value="MITOCHONDRIAL RIBOSOMAL PROTEIN S5"/>
    <property type="match status" value="1"/>
</dbReference>
<organism evidence="12 13">
    <name type="scientific">Candidatus Falkowbacteria bacterium CG11_big_fil_rev_8_21_14_0_20_39_10</name>
    <dbReference type="NCBI Taxonomy" id="1974570"/>
    <lineage>
        <taxon>Bacteria</taxon>
        <taxon>Candidatus Falkowiibacteriota</taxon>
    </lineage>
</organism>